<keyword evidence="1" id="KW-1133">Transmembrane helix</keyword>
<dbReference type="STRING" id="174720.A0A0N5C946"/>
<dbReference type="InterPro" id="IPR009423">
    <property type="entry name" value="NDUC2"/>
</dbReference>
<evidence type="ECO:0000313" key="3">
    <source>
        <dbReference type="WBParaSite" id="SPAL_0001442900.1"/>
    </source>
</evidence>
<name>A0A0N5C946_STREA</name>
<keyword evidence="1" id="KW-0812">Transmembrane</keyword>
<keyword evidence="1" id="KW-0472">Membrane</keyword>
<feature type="transmembrane region" description="Helical" evidence="1">
    <location>
        <begin position="65"/>
        <end position="85"/>
    </location>
</feature>
<feature type="transmembrane region" description="Helical" evidence="1">
    <location>
        <begin position="41"/>
        <end position="59"/>
    </location>
</feature>
<sequence length="139" mass="16055">MTEVTKVDDAEIARRESYIRAYNRPRVLADPYTWSYPCKSAAAVVGIGVLAINLHNAYFKKPWNAVLLPRVGALGVIGAVGYFLGTVREHHYRTRDAVLEHYQELHCDEFVNVNDRYGRPYADIILPWFPRRSDNRKFD</sequence>
<keyword evidence="2" id="KW-1185">Reference proteome</keyword>
<protein>
    <submittedName>
        <fullName evidence="3">NADH-ubiquinone oxidoreductase subunit</fullName>
    </submittedName>
</protein>
<dbReference type="Proteomes" id="UP000046392">
    <property type="component" value="Unplaced"/>
</dbReference>
<dbReference type="Pfam" id="PF06374">
    <property type="entry name" value="NDUF_C2"/>
    <property type="match status" value="1"/>
</dbReference>
<evidence type="ECO:0000313" key="2">
    <source>
        <dbReference type="Proteomes" id="UP000046392"/>
    </source>
</evidence>
<dbReference type="WBParaSite" id="SPAL_0001442900.1">
    <property type="protein sequence ID" value="SPAL_0001442900.1"/>
    <property type="gene ID" value="SPAL_0001442900"/>
</dbReference>
<accession>A0A0N5C946</accession>
<proteinExistence type="predicted"/>
<dbReference type="AlphaFoldDB" id="A0A0N5C946"/>
<dbReference type="GO" id="GO:0006120">
    <property type="term" value="P:mitochondrial electron transport, NADH to ubiquinone"/>
    <property type="evidence" value="ECO:0007669"/>
    <property type="project" value="InterPro"/>
</dbReference>
<reference evidence="3" key="1">
    <citation type="submission" date="2017-02" db="UniProtKB">
        <authorList>
            <consortium name="WormBaseParasite"/>
        </authorList>
    </citation>
    <scope>IDENTIFICATION</scope>
</reference>
<dbReference type="GO" id="GO:0005743">
    <property type="term" value="C:mitochondrial inner membrane"/>
    <property type="evidence" value="ECO:0007669"/>
    <property type="project" value="InterPro"/>
</dbReference>
<organism evidence="2 3">
    <name type="scientific">Strongyloides papillosus</name>
    <name type="common">Intestinal threadworm</name>
    <dbReference type="NCBI Taxonomy" id="174720"/>
    <lineage>
        <taxon>Eukaryota</taxon>
        <taxon>Metazoa</taxon>
        <taxon>Ecdysozoa</taxon>
        <taxon>Nematoda</taxon>
        <taxon>Chromadorea</taxon>
        <taxon>Rhabditida</taxon>
        <taxon>Tylenchina</taxon>
        <taxon>Panagrolaimomorpha</taxon>
        <taxon>Strongyloidoidea</taxon>
        <taxon>Strongyloididae</taxon>
        <taxon>Strongyloides</taxon>
    </lineage>
</organism>
<evidence type="ECO:0000256" key="1">
    <source>
        <dbReference type="SAM" id="Phobius"/>
    </source>
</evidence>